<evidence type="ECO:0000313" key="2">
    <source>
        <dbReference type="EMBL" id="EMR66189.1"/>
    </source>
</evidence>
<feature type="region of interest" description="Disordered" evidence="1">
    <location>
        <begin position="559"/>
        <end position="590"/>
    </location>
</feature>
<feature type="compositionally biased region" description="Polar residues" evidence="1">
    <location>
        <begin position="429"/>
        <end position="441"/>
    </location>
</feature>
<feature type="region of interest" description="Disordered" evidence="1">
    <location>
        <begin position="1"/>
        <end position="61"/>
    </location>
</feature>
<reference evidence="3" key="1">
    <citation type="journal article" date="2013" name="Genome Announc.">
        <title>Draft genome sequence of the grapevine dieback fungus Eutypa lata UCR-EL1.</title>
        <authorList>
            <person name="Blanco-Ulate B."/>
            <person name="Rolshausen P.E."/>
            <person name="Cantu D."/>
        </authorList>
    </citation>
    <scope>NUCLEOTIDE SEQUENCE [LARGE SCALE GENOMIC DNA]</scope>
    <source>
        <strain evidence="3">UCR-EL1</strain>
    </source>
</reference>
<dbReference type="KEGG" id="ela:UCREL1_6810"/>
<feature type="region of interest" description="Disordered" evidence="1">
    <location>
        <begin position="684"/>
        <end position="714"/>
    </location>
</feature>
<keyword evidence="3" id="KW-1185">Reference proteome</keyword>
<feature type="compositionally biased region" description="Polar residues" evidence="1">
    <location>
        <begin position="301"/>
        <end position="314"/>
    </location>
</feature>
<dbReference type="OrthoDB" id="3946750at2759"/>
<feature type="compositionally biased region" description="Basic and acidic residues" evidence="1">
    <location>
        <begin position="691"/>
        <end position="714"/>
    </location>
</feature>
<sequence>MQDTPKVTAEELKAYEFPTTQSDEYSLNHLPPDEPNETYDDLHKYKPYMHNEPTGSLEEDVPKYDDLHKYKPYMYNEDVVVEDNTHKYTDLDKYGPYMYKEDMKAEESSPMYDDLDKYGPYMYKEDMKPEESSRDQELEKYGPYMYNEDLKVDDGTLKYDDLAKYHPTTEFEDPTSTATDQPFYQYGDLYKYKMFRHQEPDGKPAAEKDVVAECLNEYDAKMDGSESKVSKPSIAERLQKLDLTGAESQVKGDQLLKTDMSKPETTSRDDLEVAMDNHHEASDAADREAFASVQELRSRQEGQASQASKPTMTGNYVRDFPEEFTQSWGNPAENSTFQPTTAEAQSGSETASRLETALERHSKATAGSRLTRRAREEAAEADSYSKEPQGLETSYAEECGGKPTWPTFVKTYSTNKDADADADADAQKTKSSVPDATSAGLTNEEAVELPYSRDPEVDGLPPRDSLEGAFVADSTAAAPGREPTVYKILAYDPTTQKITTAETASVVPDDEAPLTPAEVLLRLSNPTQFLPHFAPLQAEGFEIASGAGDVLVFRKVREQRDAKGHQQQQQPPVNPIDMMGRPAPLPSAAAFASPTGFLNYDLPPASAPAPTTAEAEDATATSAATTTAAASAATAPHVDQIPTSEASSPSSGFENTNFVKREEPVFSGVKRIIGLPSSTAAAKEAAASRINGREEAKKSKGKREQQQKEKKEKVGVGRRMLVAGAWVAGISYTLGVVGDYFITGGIDGRGPIGF</sequence>
<feature type="compositionally biased region" description="Low complexity" evidence="1">
    <location>
        <begin position="608"/>
        <end position="636"/>
    </location>
</feature>
<protein>
    <submittedName>
        <fullName evidence="2">Putative serine-threonine rich protein</fullName>
    </submittedName>
</protein>
<dbReference type="OMA" id="GMYKKEK"/>
<accession>M7SIP3</accession>
<feature type="compositionally biased region" description="Basic and acidic residues" evidence="1">
    <location>
        <begin position="254"/>
        <end position="289"/>
    </location>
</feature>
<organism evidence="2 3">
    <name type="scientific">Eutypa lata (strain UCR-EL1)</name>
    <name type="common">Grapevine dieback disease fungus</name>
    <name type="synonym">Eutypa armeniacae</name>
    <dbReference type="NCBI Taxonomy" id="1287681"/>
    <lineage>
        <taxon>Eukaryota</taxon>
        <taxon>Fungi</taxon>
        <taxon>Dikarya</taxon>
        <taxon>Ascomycota</taxon>
        <taxon>Pezizomycotina</taxon>
        <taxon>Sordariomycetes</taxon>
        <taxon>Xylariomycetidae</taxon>
        <taxon>Xylariales</taxon>
        <taxon>Diatrypaceae</taxon>
        <taxon>Eutypa</taxon>
    </lineage>
</organism>
<feature type="region of interest" description="Disordered" evidence="1">
    <location>
        <begin position="602"/>
        <end position="656"/>
    </location>
</feature>
<feature type="region of interest" description="Disordered" evidence="1">
    <location>
        <begin position="240"/>
        <end position="461"/>
    </location>
</feature>
<dbReference type="Proteomes" id="UP000012174">
    <property type="component" value="Unassembled WGS sequence"/>
</dbReference>
<feature type="compositionally biased region" description="Polar residues" evidence="1">
    <location>
        <begin position="324"/>
        <end position="353"/>
    </location>
</feature>
<evidence type="ECO:0000313" key="3">
    <source>
        <dbReference type="Proteomes" id="UP000012174"/>
    </source>
</evidence>
<evidence type="ECO:0000256" key="1">
    <source>
        <dbReference type="SAM" id="MobiDB-lite"/>
    </source>
</evidence>
<dbReference type="eggNOG" id="ENOG502SRDH">
    <property type="taxonomic scope" value="Eukaryota"/>
</dbReference>
<gene>
    <name evidence="2" type="ORF">UCREL1_6810</name>
</gene>
<feature type="compositionally biased region" description="Polar residues" evidence="1">
    <location>
        <begin position="641"/>
        <end position="656"/>
    </location>
</feature>
<dbReference type="EMBL" id="KB706696">
    <property type="protein sequence ID" value="EMR66189.1"/>
    <property type="molecule type" value="Genomic_DNA"/>
</dbReference>
<name>M7SIP3_EUTLA</name>
<dbReference type="HOGENOM" id="CLU_011578_0_0_1"/>
<proteinExistence type="predicted"/>
<dbReference type="AlphaFoldDB" id="M7SIP3"/>